<dbReference type="AlphaFoldDB" id="A0A2T0XJ72"/>
<gene>
    <name evidence="1" type="ORF">BCM14_0412</name>
</gene>
<accession>A0A2T0XJ72</accession>
<reference evidence="1 2" key="1">
    <citation type="submission" date="2018-03" db="EMBL/GenBank/DDBJ databases">
        <title>Genomic Encyclopedia of Type Strains, Phase III (KMG-III): the genomes of soil and plant-associated and newly described type strains.</title>
        <authorList>
            <person name="Whitman W."/>
        </authorList>
    </citation>
    <scope>NUCLEOTIDE SEQUENCE [LARGE SCALE GENOMIC DNA]</scope>
    <source>
        <strain evidence="1 2">MWH-P2sevCIIIb</strain>
    </source>
</reference>
<dbReference type="OrthoDB" id="4380123at2"/>
<evidence type="ECO:0000313" key="2">
    <source>
        <dbReference type="Proteomes" id="UP000238308"/>
    </source>
</evidence>
<comment type="caution">
    <text evidence="1">The sequence shown here is derived from an EMBL/GenBank/DDBJ whole genome shotgun (WGS) entry which is preliminary data.</text>
</comment>
<dbReference type="RefSeq" id="WP_106226325.1">
    <property type="nucleotide sequence ID" value="NZ_PVTV01000011.1"/>
</dbReference>
<dbReference type="Pfam" id="PF05742">
    <property type="entry name" value="TANGO2"/>
    <property type="match status" value="1"/>
</dbReference>
<dbReference type="Proteomes" id="UP000238308">
    <property type="component" value="Unassembled WGS sequence"/>
</dbReference>
<dbReference type="PANTHER" id="PTHR17985">
    <property type="entry name" value="SER/THR-RICH PROTEIN T10 IN DGCR REGION"/>
    <property type="match status" value="1"/>
</dbReference>
<dbReference type="EMBL" id="PVTV01000011">
    <property type="protein sequence ID" value="PRY98975.1"/>
    <property type="molecule type" value="Genomic_DNA"/>
</dbReference>
<sequence length="274" mass="30567">MCLAVIAYRISEKWPLVIVTNRDEFHARDAIPVGPWTDHPSIIAGRDVTGGGTWLGLSTKGRIALLTNVREPGRHIPDAPTRGQLTERFLLADEAPADHALSLQTVIDRYNGFNLLIGHVNELWYVSNRSSRSPHKLDPGIYGLSNAELQTPWPKLIKTRDAVATHLKSLSSTNPDPDHQFLFDIMNDRQAPPDDQLPLTGVGIERERMLGSPFIKSETYGTRCTTAVMFRQDGTAWVFERTFDPDGQVIGSAEWCVDTQTERIELPSVNTNQS</sequence>
<name>A0A2T0XJ72_9BURK</name>
<protein>
    <submittedName>
        <fullName evidence="1">Uncharacterized protein with NRDE domain</fullName>
    </submittedName>
</protein>
<proteinExistence type="predicted"/>
<dbReference type="PANTHER" id="PTHR17985:SF8">
    <property type="entry name" value="TRANSPORT AND GOLGI ORGANIZATION PROTEIN 2 HOMOLOG"/>
    <property type="match status" value="1"/>
</dbReference>
<keyword evidence="2" id="KW-1185">Reference proteome</keyword>
<organism evidence="1 2">
    <name type="scientific">Jezberella montanilacus</name>
    <dbReference type="NCBI Taxonomy" id="323426"/>
    <lineage>
        <taxon>Bacteria</taxon>
        <taxon>Pseudomonadati</taxon>
        <taxon>Pseudomonadota</taxon>
        <taxon>Betaproteobacteria</taxon>
        <taxon>Burkholderiales</taxon>
        <taxon>Alcaligenaceae</taxon>
        <taxon>Jezberella</taxon>
    </lineage>
</organism>
<dbReference type="InterPro" id="IPR008551">
    <property type="entry name" value="TANGO2"/>
</dbReference>
<evidence type="ECO:0000313" key="1">
    <source>
        <dbReference type="EMBL" id="PRY98975.1"/>
    </source>
</evidence>